<dbReference type="CDD" id="cd04453">
    <property type="entry name" value="S1_RNase_E"/>
    <property type="match status" value="1"/>
</dbReference>
<reference evidence="7 10" key="2">
    <citation type="submission" date="2020-12" db="EMBL/GenBank/DDBJ databases">
        <title>FDA dAtabase for Regulatory Grade micrObial Sequences (FDA-ARGOS): Supporting development and validation of Infectious Disease Dx tests.</title>
        <authorList>
            <person name="Sproer C."/>
            <person name="Gronow S."/>
            <person name="Severitt S."/>
            <person name="Schroder I."/>
            <person name="Tallon L."/>
            <person name="Sadzewicz L."/>
            <person name="Zhao X."/>
            <person name="Boylan J."/>
            <person name="Ott S."/>
            <person name="Bowen H."/>
            <person name="Vavikolanu K."/>
            <person name="Mehta A."/>
            <person name="Aluvathingal J."/>
            <person name="Nadendla S."/>
            <person name="Lowell S."/>
            <person name="Myers T."/>
            <person name="Yan Y."/>
            <person name="Sichtig H."/>
        </authorList>
    </citation>
    <scope>NUCLEOTIDE SEQUENCE [LARGE SCALE GENOMIC DNA]</scope>
    <source>
        <strain evidence="7 10">FDAARGOS_872</strain>
    </source>
</reference>
<dbReference type="SUPFAM" id="SSF50249">
    <property type="entry name" value="Nucleic acid-binding proteins"/>
    <property type="match status" value="1"/>
</dbReference>
<dbReference type="AlphaFoldDB" id="A0A378XDZ4"/>
<dbReference type="SMART" id="SM00316">
    <property type="entry name" value="S1"/>
    <property type="match status" value="1"/>
</dbReference>
<evidence type="ECO:0000313" key="10">
    <source>
        <dbReference type="Proteomes" id="UP000594903"/>
    </source>
</evidence>
<evidence type="ECO:0000256" key="5">
    <source>
        <dbReference type="ARBA" id="ARBA00022884"/>
    </source>
</evidence>
<dbReference type="InterPro" id="IPR012340">
    <property type="entry name" value="NA-bd_OB-fold"/>
</dbReference>
<dbReference type="GO" id="GO:0004540">
    <property type="term" value="F:RNA nuclease activity"/>
    <property type="evidence" value="ECO:0007669"/>
    <property type="project" value="InterPro"/>
</dbReference>
<name>A0A378XDZ4_9BURK</name>
<comment type="cofactor">
    <cofactor evidence="1">
        <name>Mg(2+)</name>
        <dbReference type="ChEBI" id="CHEBI:18420"/>
    </cofactor>
</comment>
<evidence type="ECO:0000313" key="7">
    <source>
        <dbReference type="EMBL" id="QPT40445.1"/>
    </source>
</evidence>
<dbReference type="Gene3D" id="3.40.1260.20">
    <property type="entry name" value="Ribonuclease E, catalytic domain"/>
    <property type="match status" value="1"/>
</dbReference>
<dbReference type="EC" id="3.1.26.-" evidence="8"/>
<protein>
    <submittedName>
        <fullName evidence="8">Ribonuclease G</fullName>
        <ecNumber evidence="8">3.1.26.-</ecNumber>
    </submittedName>
</protein>
<evidence type="ECO:0000313" key="8">
    <source>
        <dbReference type="EMBL" id="SUA51141.1"/>
    </source>
</evidence>
<dbReference type="PROSITE" id="PS50126">
    <property type="entry name" value="S1"/>
    <property type="match status" value="1"/>
</dbReference>
<feature type="domain" description="S1 motif" evidence="6">
    <location>
        <begin position="39"/>
        <end position="124"/>
    </location>
</feature>
<dbReference type="EMBL" id="UGSB01000001">
    <property type="protein sequence ID" value="SUA51141.1"/>
    <property type="molecule type" value="Genomic_DNA"/>
</dbReference>
<keyword evidence="3 8" id="KW-0378">Hydrolase</keyword>
<dbReference type="STRING" id="1122619.GCA_000373745_01221"/>
<dbReference type="NCBIfam" id="TIGR00757">
    <property type="entry name" value="RNaseEG"/>
    <property type="match status" value="1"/>
</dbReference>
<dbReference type="Proteomes" id="UP000594903">
    <property type="component" value="Chromosome"/>
</dbReference>
<evidence type="ECO:0000256" key="4">
    <source>
        <dbReference type="ARBA" id="ARBA00022842"/>
    </source>
</evidence>
<dbReference type="InterPro" id="IPR004659">
    <property type="entry name" value="RNase_E/G"/>
</dbReference>
<dbReference type="GO" id="GO:0003723">
    <property type="term" value="F:RNA binding"/>
    <property type="evidence" value="ECO:0007669"/>
    <property type="project" value="UniProtKB-KW"/>
</dbReference>
<dbReference type="PANTHER" id="PTHR30001:SF0">
    <property type="entry name" value="RIBONUCLEASE G"/>
    <property type="match status" value="1"/>
</dbReference>
<dbReference type="Pfam" id="PF10150">
    <property type="entry name" value="RNase_E_G"/>
    <property type="match status" value="1"/>
</dbReference>
<dbReference type="InterPro" id="IPR019307">
    <property type="entry name" value="RNA-bd_AU-1/RNase_E/G"/>
</dbReference>
<gene>
    <name evidence="8" type="primary">rng</name>
    <name evidence="7" type="ORF">I6G29_02210</name>
    <name evidence="8" type="ORF">NCTC11997_00491</name>
</gene>
<reference evidence="8 9" key="1">
    <citation type="submission" date="2018-06" db="EMBL/GenBank/DDBJ databases">
        <authorList>
            <consortium name="Pathogen Informatics"/>
            <person name="Doyle S."/>
        </authorList>
    </citation>
    <scope>NUCLEOTIDE SEQUENCE [LARGE SCALE GENOMIC DNA]</scope>
    <source>
        <strain evidence="8 9">NCTC11997</strain>
    </source>
</reference>
<evidence type="ECO:0000256" key="2">
    <source>
        <dbReference type="ARBA" id="ARBA00022723"/>
    </source>
</evidence>
<dbReference type="RefSeq" id="WP_018574406.1">
    <property type="nucleotide sequence ID" value="NZ_CP065725.1"/>
</dbReference>
<dbReference type="GO" id="GO:0046872">
    <property type="term" value="F:metal ion binding"/>
    <property type="evidence" value="ECO:0007669"/>
    <property type="project" value="UniProtKB-KW"/>
</dbReference>
<accession>A0A378XDZ4</accession>
<organism evidence="8 9">
    <name type="scientific">Oligella ureolytica</name>
    <dbReference type="NCBI Taxonomy" id="90244"/>
    <lineage>
        <taxon>Bacteria</taxon>
        <taxon>Pseudomonadati</taxon>
        <taxon>Pseudomonadota</taxon>
        <taxon>Betaproteobacteria</taxon>
        <taxon>Burkholderiales</taxon>
        <taxon>Alcaligenaceae</taxon>
        <taxon>Oligella</taxon>
    </lineage>
</organism>
<evidence type="ECO:0000256" key="3">
    <source>
        <dbReference type="ARBA" id="ARBA00022801"/>
    </source>
</evidence>
<dbReference type="GO" id="GO:0006364">
    <property type="term" value="P:rRNA processing"/>
    <property type="evidence" value="ECO:0007669"/>
    <property type="project" value="TreeGrafter"/>
</dbReference>
<dbReference type="PANTHER" id="PTHR30001">
    <property type="entry name" value="RIBONUCLEASE"/>
    <property type="match status" value="1"/>
</dbReference>
<dbReference type="InterPro" id="IPR003029">
    <property type="entry name" value="S1_domain"/>
</dbReference>
<dbReference type="Proteomes" id="UP000254603">
    <property type="component" value="Unassembled WGS sequence"/>
</dbReference>
<keyword evidence="5" id="KW-0694">RNA-binding</keyword>
<keyword evidence="10" id="KW-1185">Reference proteome</keyword>
<dbReference type="OrthoDB" id="9804278at2"/>
<evidence type="ECO:0000256" key="1">
    <source>
        <dbReference type="ARBA" id="ARBA00001946"/>
    </source>
</evidence>
<dbReference type="NCBIfam" id="NF008689">
    <property type="entry name" value="PRK11712.1"/>
    <property type="match status" value="1"/>
</dbReference>
<evidence type="ECO:0000313" key="9">
    <source>
        <dbReference type="Proteomes" id="UP000254603"/>
    </source>
</evidence>
<dbReference type="GO" id="GO:0016787">
    <property type="term" value="F:hydrolase activity"/>
    <property type="evidence" value="ECO:0007669"/>
    <property type="project" value="UniProtKB-KW"/>
</dbReference>
<proteinExistence type="predicted"/>
<keyword evidence="2" id="KW-0479">Metal-binding</keyword>
<keyword evidence="4" id="KW-0460">Magnesium</keyword>
<evidence type="ECO:0000259" key="6">
    <source>
        <dbReference type="PROSITE" id="PS50126"/>
    </source>
</evidence>
<dbReference type="EMBL" id="CP065725">
    <property type="protein sequence ID" value="QPT40445.1"/>
    <property type="molecule type" value="Genomic_DNA"/>
</dbReference>
<dbReference type="Gene3D" id="2.40.50.140">
    <property type="entry name" value="Nucleic acid-binding proteins"/>
    <property type="match status" value="1"/>
</dbReference>
<sequence length="487" mass="55279">MNEQILINVTPFETRVAIVEQGTVQEIQLERSNQRGNVGNIYLGKVSRVLPGMQSAFIDIGLERAAFIHLADLRENRVSRQNDNVQVQIEKVLFEGQTLLVQVIKDAVGTKGARVSNQISIAGRSLVYLPHEPHIGISQKIDSEEEREKLKQRVQNLMSPDEKGGYIIRTQAGWSTDEELKNDQEYLSLRWQKIIDGMKRHGAPAMLYEDLTLAQRVLRDFANENTLSIEIDSRTVTQSLKQWAEIYTPAVADKINHYTGPRALFDLANVEEEIQAALSRRVELKSGGYLIFDHNEALTSIDVNTGGYVGYRNFNDTIFKTNLEASLAIARQLRLRNTGGIIIIDFIDMDNAEHQEAVLDELTKALARDRTHTTVNGFSSLGLVEMTRKRTRDSLHHLLCEPCPTCQTRGNILTARTVCYNIMREILREAKQFNPKEFRLIVSPHVIDLLLDEESAFLAMLDEFIGKPISLEVDNNYSQEMYDIILI</sequence>
<dbReference type="GO" id="GO:0005737">
    <property type="term" value="C:cytoplasm"/>
    <property type="evidence" value="ECO:0007669"/>
    <property type="project" value="TreeGrafter"/>
</dbReference>